<dbReference type="SMART" id="SM00220">
    <property type="entry name" value="S_TKc"/>
    <property type="match status" value="1"/>
</dbReference>
<dbReference type="Gene3D" id="1.25.40.10">
    <property type="entry name" value="Tetratricopeptide repeat domain"/>
    <property type="match status" value="2"/>
</dbReference>
<dbReference type="PANTHER" id="PTHR11042">
    <property type="entry name" value="EUKARYOTIC TRANSLATION INITIATION FACTOR 2-ALPHA KINASE EIF2-ALPHA KINASE -RELATED"/>
    <property type="match status" value="1"/>
</dbReference>
<evidence type="ECO:0000256" key="8">
    <source>
        <dbReference type="PROSITE-ProRule" id="PRU00339"/>
    </source>
</evidence>
<keyword evidence="12" id="KW-1185">Reference proteome</keyword>
<dbReference type="KEGG" id="uam:UABAM_03612"/>
<keyword evidence="5 8" id="KW-0802">TPR repeat</keyword>
<keyword evidence="9" id="KW-0472">Membrane</keyword>
<dbReference type="InterPro" id="IPR019734">
    <property type="entry name" value="TPR_rpt"/>
</dbReference>
<dbReference type="Gene3D" id="1.10.510.10">
    <property type="entry name" value="Transferase(Phosphotransferase) domain 1"/>
    <property type="match status" value="1"/>
</dbReference>
<accession>A0A5S9INQ3</accession>
<dbReference type="RefSeq" id="WP_151969361.1">
    <property type="nucleotide sequence ID" value="NZ_AP019860.1"/>
</dbReference>
<dbReference type="InterPro" id="IPR050339">
    <property type="entry name" value="CC_SR_Kinase"/>
</dbReference>
<evidence type="ECO:0000313" key="12">
    <source>
        <dbReference type="Proteomes" id="UP000326354"/>
    </source>
</evidence>
<keyword evidence="9" id="KW-1133">Transmembrane helix</keyword>
<dbReference type="CDD" id="cd14014">
    <property type="entry name" value="STKc_PknB_like"/>
    <property type="match status" value="1"/>
</dbReference>
<dbReference type="PROSITE" id="PS00108">
    <property type="entry name" value="PROTEIN_KINASE_ST"/>
    <property type="match status" value="1"/>
</dbReference>
<reference evidence="11 12" key="1">
    <citation type="submission" date="2019-08" db="EMBL/GenBank/DDBJ databases">
        <title>Complete genome sequence of Candidatus Uab amorphum.</title>
        <authorList>
            <person name="Shiratori T."/>
            <person name="Suzuki S."/>
            <person name="Kakizawa Y."/>
            <person name="Ishida K."/>
        </authorList>
    </citation>
    <scope>NUCLEOTIDE SEQUENCE [LARGE SCALE GENOMIC DNA]</scope>
    <source>
        <strain evidence="11 12">SRT547</strain>
    </source>
</reference>
<evidence type="ECO:0000256" key="1">
    <source>
        <dbReference type="ARBA" id="ARBA00022679"/>
    </source>
</evidence>
<evidence type="ECO:0000256" key="6">
    <source>
        <dbReference type="ARBA" id="ARBA00022840"/>
    </source>
</evidence>
<feature type="repeat" description="TPR" evidence="8">
    <location>
        <begin position="1279"/>
        <end position="1312"/>
    </location>
</feature>
<comment type="similarity">
    <text evidence="7">Belongs to the protein kinase superfamily. Ser/Thr protein kinase family. GCN2 subfamily.</text>
</comment>
<feature type="domain" description="Protein kinase" evidence="10">
    <location>
        <begin position="24"/>
        <end position="281"/>
    </location>
</feature>
<dbReference type="Pfam" id="PF00069">
    <property type="entry name" value="Pkinase"/>
    <property type="match status" value="1"/>
</dbReference>
<evidence type="ECO:0000256" key="4">
    <source>
        <dbReference type="ARBA" id="ARBA00022777"/>
    </source>
</evidence>
<dbReference type="SMART" id="SM00028">
    <property type="entry name" value="TPR"/>
    <property type="match status" value="4"/>
</dbReference>
<dbReference type="InterPro" id="IPR011009">
    <property type="entry name" value="Kinase-like_dom_sf"/>
</dbReference>
<keyword evidence="4 11" id="KW-0418">Kinase</keyword>
<keyword evidence="1" id="KW-0808">Transferase</keyword>
<dbReference type="InterPro" id="IPR013105">
    <property type="entry name" value="TPR_2"/>
</dbReference>
<name>A0A5S9INQ3_UABAM</name>
<keyword evidence="3" id="KW-0547">Nucleotide-binding</keyword>
<evidence type="ECO:0000256" key="7">
    <source>
        <dbReference type="ARBA" id="ARBA00037982"/>
    </source>
</evidence>
<dbReference type="GO" id="GO:0005737">
    <property type="term" value="C:cytoplasm"/>
    <property type="evidence" value="ECO:0007669"/>
    <property type="project" value="TreeGrafter"/>
</dbReference>
<gene>
    <name evidence="11" type="ORF">UABAM_03612</name>
</gene>
<dbReference type="InterPro" id="IPR008271">
    <property type="entry name" value="Ser/Thr_kinase_AS"/>
</dbReference>
<evidence type="ECO:0000256" key="9">
    <source>
        <dbReference type="SAM" id="Phobius"/>
    </source>
</evidence>
<dbReference type="Gene3D" id="3.30.200.20">
    <property type="entry name" value="Phosphorylase Kinase, domain 1"/>
    <property type="match status" value="1"/>
</dbReference>
<dbReference type="PROSITE" id="PS50005">
    <property type="entry name" value="TPR"/>
    <property type="match status" value="1"/>
</dbReference>
<keyword evidence="2" id="KW-0677">Repeat</keyword>
<dbReference type="EMBL" id="AP019860">
    <property type="protein sequence ID" value="BBM85249.1"/>
    <property type="molecule type" value="Genomic_DNA"/>
</dbReference>
<evidence type="ECO:0000256" key="2">
    <source>
        <dbReference type="ARBA" id="ARBA00022737"/>
    </source>
</evidence>
<protein>
    <submittedName>
        <fullName evidence="11">Protein kinase</fullName>
    </submittedName>
</protein>
<dbReference type="Proteomes" id="UP000326354">
    <property type="component" value="Chromosome"/>
</dbReference>
<dbReference type="InterPro" id="IPR000719">
    <property type="entry name" value="Prot_kinase_dom"/>
</dbReference>
<proteinExistence type="inferred from homology"/>
<dbReference type="Pfam" id="PF07719">
    <property type="entry name" value="TPR_2"/>
    <property type="match status" value="1"/>
</dbReference>
<dbReference type="PROSITE" id="PS50011">
    <property type="entry name" value="PROTEIN_KINASE_DOM"/>
    <property type="match status" value="1"/>
</dbReference>
<keyword evidence="9" id="KW-0812">Transmembrane</keyword>
<dbReference type="GO" id="GO:0005524">
    <property type="term" value="F:ATP binding"/>
    <property type="evidence" value="ECO:0007669"/>
    <property type="project" value="UniProtKB-KW"/>
</dbReference>
<dbReference type="GO" id="GO:0004672">
    <property type="term" value="F:protein kinase activity"/>
    <property type="evidence" value="ECO:0007669"/>
    <property type="project" value="InterPro"/>
</dbReference>
<evidence type="ECO:0000259" key="10">
    <source>
        <dbReference type="PROSITE" id="PS50011"/>
    </source>
</evidence>
<dbReference type="InterPro" id="IPR011990">
    <property type="entry name" value="TPR-like_helical_dom_sf"/>
</dbReference>
<keyword evidence="6" id="KW-0067">ATP-binding</keyword>
<dbReference type="SUPFAM" id="SSF56112">
    <property type="entry name" value="Protein kinase-like (PK-like)"/>
    <property type="match status" value="1"/>
</dbReference>
<dbReference type="OrthoDB" id="9788659at2"/>
<evidence type="ECO:0000256" key="5">
    <source>
        <dbReference type="ARBA" id="ARBA00022803"/>
    </source>
</evidence>
<evidence type="ECO:0000256" key="3">
    <source>
        <dbReference type="ARBA" id="ARBA00022741"/>
    </source>
</evidence>
<sequence>MSNIDKTFFEECEVLQVGDEFGKYTVLNEIDRGGMGIVYKCQERQSKRTVAIKFLLQGAKNLIAEKRFLRETKIMGELRHPNIVTVYAAGNYNGHLYLVMEYLEGTTLDKFPIHQLPQLQRIQLIKKIALALYYTHKNGIVHRDIKPSNIFIDQHNNPKIMDFGLAKNIKLTEEQLTQTGEILGTPRYMSPEQVKGSRLNAQTDIYSLGSILFEIISGEPMVLGDDMLEVLYNLRLQQQRYLGDVCNVPKTLDDICRKATNHRHKRYRTMMSFVNDLEMHIQNRKLSSHSPRYKKVAFFLLALFIGGLAVYQPLFSPKKNTSLKLFTFEDHVRSIQNSLSHRKYHTALHLLQNTQKQFPKKNLNILQVRILLGLKQYTRFHQQYSFDDIKNHPQCLVALAEMYHDLEQPENVAKVLKEIKPSNELYIANITINDILCYLSGYVAFTQKNDTDSHKYFNKISNRKAFLQEYPMYYYYLGVISYRNGNIYKAFISLKKAYDLENNSIILRAMMECILDSIYTKKSQQRRWQRIYNRFIATLNTVNKREPNIAHVHHCLARMHYIIGNKSLSLQHIVHAIEKGERSLPAFQFFAKISNERLTDYEAFIYVLQKSFQNYSRSTIPKLFAAEVTYHRKKYEREYHGYFMALQKYDSQTTKELLEKAQGSTKDVILRSLPANSKVLKDIYNRYPQFISEEIKDLHQQKIMNINRYRAAYLYTRSNGKMYAQVQENADSIFRNIFCNDQENIVMRYAVLHTLLKTYHYAHLKKQRAKIFDRSGQLLMDLVLYRYGLTNFDRTKAQRAWNWVCRNSSLPEKKFLKKLLIQVLIYKNNPCLTSKIERSYKETLEGVMQASYIYNTKQEQRAYQFLITIANKPNERLSAYAYDTLIKKINIKDLHQHSLLLLGLSKPHLAKITLRTMINKGIPTDHHDRLLAEKRFSRGLYGNDLLKEILEKFFLETRDGELVHLAIKLWAQLFIVNSADIQRILHNDKIPRVVRTMSYFHFLKNNPKIRFFRFIFHIQRIMKNRVFKKRYKWFSEFLNGSKEHDVKQTISALKDPQLKLMLYRCIQIDLHLQEMLDEIDINTETNAHLAAIYIFSPVNETILDFPLNAFCQVNTQSLAKLLQNIIAEICRKQRVVVQMEKLHREKLRNKILQKIKLFTHLHTKYKTLHWTSEILYLPEQDSRKLVLRKNKFGKLRKKALAQGFYQSLRSMYSDIQNQERVQLLLKRKRQQSFPLSGDSFTQDNYSQYIDFLRSVIRDKTIGLKVIKLLNYAVSLNPQHTYLYERAVIHQAMKEYPEALRLLQKALKLQPRNTRYSIEKIETQILAGEKVDYRELETLSQTTNRIFLQRIAKIYERASMVTKAQQIYQKLYFEDPYDIQSLQKIVDSSSNNVDIGEDWQRALRSLKENITQQRLPIEVKK</sequence>
<feature type="transmembrane region" description="Helical" evidence="9">
    <location>
        <begin position="296"/>
        <end position="315"/>
    </location>
</feature>
<dbReference type="SUPFAM" id="SSF48452">
    <property type="entry name" value="TPR-like"/>
    <property type="match status" value="2"/>
</dbReference>
<evidence type="ECO:0000313" key="11">
    <source>
        <dbReference type="EMBL" id="BBM85249.1"/>
    </source>
</evidence>
<organism evidence="11 12">
    <name type="scientific">Uabimicrobium amorphum</name>
    <dbReference type="NCBI Taxonomy" id="2596890"/>
    <lineage>
        <taxon>Bacteria</taxon>
        <taxon>Pseudomonadati</taxon>
        <taxon>Planctomycetota</taxon>
        <taxon>Candidatus Uabimicrobiia</taxon>
        <taxon>Candidatus Uabimicrobiales</taxon>
        <taxon>Candidatus Uabimicrobiaceae</taxon>
        <taxon>Candidatus Uabimicrobium</taxon>
    </lineage>
</organism>